<dbReference type="GO" id="GO:0004497">
    <property type="term" value="F:monooxygenase activity"/>
    <property type="evidence" value="ECO:0007669"/>
    <property type="project" value="UniProtKB-KW"/>
</dbReference>
<dbReference type="GO" id="GO:0020037">
    <property type="term" value="F:heme binding"/>
    <property type="evidence" value="ECO:0007669"/>
    <property type="project" value="InterPro"/>
</dbReference>
<keyword evidence="10 15" id="KW-0560">Oxidoreductase</keyword>
<keyword evidence="6 14" id="KW-0349">Heme</keyword>
<dbReference type="GO" id="GO:0005506">
    <property type="term" value="F:iron ion binding"/>
    <property type="evidence" value="ECO:0007669"/>
    <property type="project" value="InterPro"/>
</dbReference>
<keyword evidence="7 14" id="KW-0479">Metal-binding</keyword>
<evidence type="ECO:0000256" key="6">
    <source>
        <dbReference type="ARBA" id="ARBA00022617"/>
    </source>
</evidence>
<dbReference type="SUPFAM" id="SSF48264">
    <property type="entry name" value="Cytochrome P450"/>
    <property type="match status" value="1"/>
</dbReference>
<evidence type="ECO:0000256" key="7">
    <source>
        <dbReference type="ARBA" id="ARBA00022723"/>
    </source>
</evidence>
<sequence>MVFLTLVASIIVLGVIYAVTKAWKINQKWKNQGVPHRTPILFFGNLLDVVLKKRTQAEILQDIYNEFPNEPIVGYYHFLSPRIIVRDLGLVERVLIKDFVHFVDRAPPVDIKDNPLVVNLFALCGNTWRAVRAKFSPMFTTGKLRYMFPQVGNIADDFMKILDKKLDGVDIKAESGKFAMEVIGSCAFGIEPGAMDEEENEFKIEAKAAFSPTLKDFARLTAVFTFPGVARRLGLQFTPPRTTAYFTKVVRSALVHRQQSKEVRKDFVQQMVTLLEKGSIDVEKEDPSDGYLNIGDKSIEGDEKFELTEDVMVGQAFVFLVAGFEAASTTIAFMCLELATNPAAQEQARAEVMKAAQNGELTYDAVKDMQFLDGCLKETLRLHPPVGQLGRMCVKEYTLPGTNVTVYPQDFVMVATLGIHGDPDIYPEPTSFNPARWTDDTRRACTYLPFGDGPRICIGMRFAIMEIKCCVAKILMKYKIKPNPSTEIPVKINPHSFFGLPLKPILINLEKLPA</sequence>
<dbReference type="CDD" id="cd11056">
    <property type="entry name" value="CYP6-like"/>
    <property type="match status" value="1"/>
</dbReference>
<keyword evidence="12 15" id="KW-0503">Monooxygenase</keyword>
<dbReference type="InterPro" id="IPR017972">
    <property type="entry name" value="Cyt_P450_CS"/>
</dbReference>
<dbReference type="GO" id="GO:0005789">
    <property type="term" value="C:endoplasmic reticulum membrane"/>
    <property type="evidence" value="ECO:0007669"/>
    <property type="project" value="UniProtKB-SubCell"/>
</dbReference>
<dbReference type="PRINTS" id="PR00385">
    <property type="entry name" value="P450"/>
</dbReference>
<evidence type="ECO:0000256" key="10">
    <source>
        <dbReference type="ARBA" id="ARBA00023002"/>
    </source>
</evidence>
<reference evidence="16" key="1">
    <citation type="journal article" date="2016" name="Gigascience">
        <title>De novo construction of an expanded transcriptome assembly for the western tarnished plant bug, Lygus hesperus.</title>
        <authorList>
            <person name="Tassone E.E."/>
            <person name="Geib S.M."/>
            <person name="Hall B."/>
            <person name="Fabrick J.A."/>
            <person name="Brent C.S."/>
            <person name="Hull J.J."/>
        </authorList>
    </citation>
    <scope>NUCLEOTIDE SEQUENCE</scope>
</reference>
<comment type="cofactor">
    <cofactor evidence="1 14">
        <name>heme</name>
        <dbReference type="ChEBI" id="CHEBI:30413"/>
    </cofactor>
</comment>
<keyword evidence="8" id="KW-0256">Endoplasmic reticulum</keyword>
<comment type="similarity">
    <text evidence="5 15">Belongs to the cytochrome P450 family.</text>
</comment>
<dbReference type="InterPro" id="IPR002403">
    <property type="entry name" value="Cyt_P450_E_grp-IV"/>
</dbReference>
<dbReference type="EMBL" id="GDHC01000086">
    <property type="protein sequence ID" value="JAQ18543.1"/>
    <property type="molecule type" value="Transcribed_RNA"/>
</dbReference>
<dbReference type="InterPro" id="IPR001128">
    <property type="entry name" value="Cyt_P450"/>
</dbReference>
<keyword evidence="13" id="KW-0472">Membrane</keyword>
<evidence type="ECO:0000256" key="4">
    <source>
        <dbReference type="ARBA" id="ARBA00004406"/>
    </source>
</evidence>
<accession>A0A146MFN0</accession>
<evidence type="ECO:0000256" key="14">
    <source>
        <dbReference type="PIRSR" id="PIRSR602403-1"/>
    </source>
</evidence>
<evidence type="ECO:0000256" key="1">
    <source>
        <dbReference type="ARBA" id="ARBA00001971"/>
    </source>
</evidence>
<organism evidence="16">
    <name type="scientific">Lygus hesperus</name>
    <name type="common">Western plant bug</name>
    <dbReference type="NCBI Taxonomy" id="30085"/>
    <lineage>
        <taxon>Eukaryota</taxon>
        <taxon>Metazoa</taxon>
        <taxon>Ecdysozoa</taxon>
        <taxon>Arthropoda</taxon>
        <taxon>Hexapoda</taxon>
        <taxon>Insecta</taxon>
        <taxon>Pterygota</taxon>
        <taxon>Neoptera</taxon>
        <taxon>Paraneoptera</taxon>
        <taxon>Hemiptera</taxon>
        <taxon>Heteroptera</taxon>
        <taxon>Panheteroptera</taxon>
        <taxon>Cimicomorpha</taxon>
        <taxon>Miridae</taxon>
        <taxon>Mirini</taxon>
        <taxon>Lygus</taxon>
    </lineage>
</organism>
<evidence type="ECO:0000256" key="8">
    <source>
        <dbReference type="ARBA" id="ARBA00022824"/>
    </source>
</evidence>
<dbReference type="Pfam" id="PF00067">
    <property type="entry name" value="p450"/>
    <property type="match status" value="1"/>
</dbReference>
<dbReference type="PROSITE" id="PS00086">
    <property type="entry name" value="CYTOCHROME_P450"/>
    <property type="match status" value="1"/>
</dbReference>
<dbReference type="AlphaFoldDB" id="A0A146MFN0"/>
<comment type="subcellular location">
    <subcellularLocation>
        <location evidence="4">Endoplasmic reticulum membrane</location>
        <topology evidence="4">Peripheral membrane protein</topology>
    </subcellularLocation>
    <subcellularLocation>
        <location evidence="3">Microsome membrane</location>
        <topology evidence="3">Peripheral membrane protein</topology>
    </subcellularLocation>
</comment>
<dbReference type="PRINTS" id="PR00465">
    <property type="entry name" value="EP450IV"/>
</dbReference>
<evidence type="ECO:0000256" key="5">
    <source>
        <dbReference type="ARBA" id="ARBA00010617"/>
    </source>
</evidence>
<dbReference type="InterPro" id="IPR050476">
    <property type="entry name" value="Insect_CytP450_Detox"/>
</dbReference>
<dbReference type="PANTHER" id="PTHR24292">
    <property type="entry name" value="CYTOCHROME P450"/>
    <property type="match status" value="1"/>
</dbReference>
<evidence type="ECO:0000256" key="3">
    <source>
        <dbReference type="ARBA" id="ARBA00004174"/>
    </source>
</evidence>
<dbReference type="GO" id="GO:0016705">
    <property type="term" value="F:oxidoreductase activity, acting on paired donors, with incorporation or reduction of molecular oxygen"/>
    <property type="evidence" value="ECO:0007669"/>
    <property type="project" value="InterPro"/>
</dbReference>
<feature type="binding site" description="axial binding residue" evidence="14">
    <location>
        <position position="457"/>
    </location>
    <ligand>
        <name>heme</name>
        <dbReference type="ChEBI" id="CHEBI:30413"/>
    </ligand>
    <ligandPart>
        <name>Fe</name>
        <dbReference type="ChEBI" id="CHEBI:18248"/>
    </ligandPart>
</feature>
<evidence type="ECO:0000256" key="2">
    <source>
        <dbReference type="ARBA" id="ARBA00003690"/>
    </source>
</evidence>
<evidence type="ECO:0000313" key="16">
    <source>
        <dbReference type="EMBL" id="JAQ18543.1"/>
    </source>
</evidence>
<evidence type="ECO:0000256" key="13">
    <source>
        <dbReference type="ARBA" id="ARBA00023136"/>
    </source>
</evidence>
<dbReference type="PANTHER" id="PTHR24292:SF104">
    <property type="entry name" value="CYTOCHROME P450 308A1-RELATED"/>
    <property type="match status" value="1"/>
</dbReference>
<name>A0A146MFN0_LYGHE</name>
<dbReference type="InterPro" id="IPR036396">
    <property type="entry name" value="Cyt_P450_sf"/>
</dbReference>
<evidence type="ECO:0000256" key="11">
    <source>
        <dbReference type="ARBA" id="ARBA00023004"/>
    </source>
</evidence>
<keyword evidence="9" id="KW-0492">Microsome</keyword>
<dbReference type="Gene3D" id="1.10.630.10">
    <property type="entry name" value="Cytochrome P450"/>
    <property type="match status" value="1"/>
</dbReference>
<evidence type="ECO:0000256" key="9">
    <source>
        <dbReference type="ARBA" id="ARBA00022848"/>
    </source>
</evidence>
<dbReference type="FunFam" id="1.10.630.10:FF:000042">
    <property type="entry name" value="Cytochrome P450"/>
    <property type="match status" value="1"/>
</dbReference>
<evidence type="ECO:0000256" key="15">
    <source>
        <dbReference type="RuleBase" id="RU000461"/>
    </source>
</evidence>
<proteinExistence type="inferred from homology"/>
<protein>
    <submittedName>
        <fullName evidence="16">Cytochrome P450 6k1</fullName>
    </submittedName>
</protein>
<comment type="function">
    <text evidence="2">May be involved in the metabolism of insect hormones and in the breakdown of synthetic insecticides.</text>
</comment>
<keyword evidence="11 14" id="KW-0408">Iron</keyword>
<gene>
    <name evidence="16" type="primary">CYP6K1_0</name>
    <name evidence="16" type="ORF">g.87042</name>
</gene>
<evidence type="ECO:0000256" key="12">
    <source>
        <dbReference type="ARBA" id="ARBA00023033"/>
    </source>
</evidence>